<name>A0AAV2TJ42_CALDB</name>
<gene>
    <name evidence="2" type="ORF">CDAUBV1_LOCUS10490</name>
</gene>
<protein>
    <submittedName>
        <fullName evidence="2">Uncharacterized protein</fullName>
    </submittedName>
</protein>
<dbReference type="AlphaFoldDB" id="A0AAV2TJ42"/>
<feature type="region of interest" description="Disordered" evidence="1">
    <location>
        <begin position="1"/>
        <end position="21"/>
    </location>
</feature>
<evidence type="ECO:0000256" key="1">
    <source>
        <dbReference type="SAM" id="MobiDB-lite"/>
    </source>
</evidence>
<sequence length="200" mass="21843">MTEKKRKRRRHAEIPSLPMVPTHIEPPSAGVGAMAAALNSVFKGLVPTVFTHCPVKPKHNAAPKTTERVQPGAEVNSPRMETVTNHQLADSSESLRKADPMVIRPLVLDEVNIRSTAPKTTERVQPGAEVNSPRMETVTNHQLADSSESLRKADPMVIRPLVLDEVNIQSVASEPILARLKAEQTASNCPSKRPTKCKST</sequence>
<evidence type="ECO:0000313" key="2">
    <source>
        <dbReference type="EMBL" id="CAL5136396.1"/>
    </source>
</evidence>
<reference evidence="2" key="1">
    <citation type="submission" date="2024-06" db="EMBL/GenBank/DDBJ databases">
        <authorList>
            <person name="Liu X."/>
            <person name="Lenzi L."/>
            <person name="Haldenby T S."/>
            <person name="Uol C."/>
        </authorList>
    </citation>
    <scope>NUCLEOTIDE SEQUENCE</scope>
</reference>
<dbReference type="EMBL" id="CAXLJL010000312">
    <property type="protein sequence ID" value="CAL5136396.1"/>
    <property type="molecule type" value="Genomic_DNA"/>
</dbReference>
<organism evidence="2 3">
    <name type="scientific">Calicophoron daubneyi</name>
    <name type="common">Rumen fluke</name>
    <name type="synonym">Paramphistomum daubneyi</name>
    <dbReference type="NCBI Taxonomy" id="300641"/>
    <lineage>
        <taxon>Eukaryota</taxon>
        <taxon>Metazoa</taxon>
        <taxon>Spiralia</taxon>
        <taxon>Lophotrochozoa</taxon>
        <taxon>Platyhelminthes</taxon>
        <taxon>Trematoda</taxon>
        <taxon>Digenea</taxon>
        <taxon>Plagiorchiida</taxon>
        <taxon>Pronocephalata</taxon>
        <taxon>Paramphistomoidea</taxon>
        <taxon>Paramphistomidae</taxon>
        <taxon>Calicophoron</taxon>
    </lineage>
</organism>
<feature type="compositionally biased region" description="Basic residues" evidence="1">
    <location>
        <begin position="1"/>
        <end position="11"/>
    </location>
</feature>
<comment type="caution">
    <text evidence="2">The sequence shown here is derived from an EMBL/GenBank/DDBJ whole genome shotgun (WGS) entry which is preliminary data.</text>
</comment>
<accession>A0AAV2TJ42</accession>
<proteinExistence type="predicted"/>
<evidence type="ECO:0000313" key="3">
    <source>
        <dbReference type="Proteomes" id="UP001497525"/>
    </source>
</evidence>
<dbReference type="Proteomes" id="UP001497525">
    <property type="component" value="Unassembled WGS sequence"/>
</dbReference>